<feature type="binding site" evidence="3">
    <location>
        <position position="115"/>
    </location>
    <ligand>
        <name>Mg(2+)</name>
        <dbReference type="ChEBI" id="CHEBI:18420"/>
    </ligand>
</feature>
<evidence type="ECO:0000256" key="2">
    <source>
        <dbReference type="PIRSR" id="PIRSR603542-1"/>
    </source>
</evidence>
<feature type="domain" description="4'-phosphopantetheinyl transferase" evidence="4">
    <location>
        <begin position="110"/>
        <end position="199"/>
    </location>
</feature>
<keyword evidence="3" id="KW-0479">Metal-binding</keyword>
<feature type="binding site" evidence="2">
    <location>
        <position position="46"/>
    </location>
    <ligand>
        <name>CoA</name>
        <dbReference type="ChEBI" id="CHEBI:57287"/>
    </ligand>
</feature>
<dbReference type="GO" id="GO:0009239">
    <property type="term" value="P:enterobactin biosynthetic process"/>
    <property type="evidence" value="ECO:0007669"/>
    <property type="project" value="InterPro"/>
</dbReference>
<proteinExistence type="predicted"/>
<dbReference type="AlphaFoldDB" id="A0A7T4JU70"/>
<dbReference type="PANTHER" id="PTHR38096:SF1">
    <property type="entry name" value="ENTEROBACTIN SYNTHASE COMPONENT D"/>
    <property type="match status" value="1"/>
</dbReference>
<dbReference type="PRINTS" id="PR01399">
    <property type="entry name" value="ENTSNTHTASED"/>
</dbReference>
<accession>A0A7T4JU70</accession>
<keyword evidence="3" id="KW-0460">Magnesium</keyword>
<feature type="binding site" evidence="2">
    <location>
        <begin position="91"/>
        <end position="92"/>
    </location>
    <ligand>
        <name>CoA</name>
        <dbReference type="ChEBI" id="CHEBI:57287"/>
    </ligand>
</feature>
<dbReference type="Proteomes" id="UP000617681">
    <property type="component" value="Chromosome"/>
</dbReference>
<evidence type="ECO:0000256" key="3">
    <source>
        <dbReference type="PIRSR" id="PIRSR603542-2"/>
    </source>
</evidence>
<dbReference type="GO" id="GO:0009366">
    <property type="term" value="C:enterobactin synthetase complex"/>
    <property type="evidence" value="ECO:0007669"/>
    <property type="project" value="InterPro"/>
</dbReference>
<dbReference type="GO" id="GO:0000287">
    <property type="term" value="F:magnesium ion binding"/>
    <property type="evidence" value="ECO:0007669"/>
    <property type="project" value="InterPro"/>
</dbReference>
<dbReference type="PANTHER" id="PTHR38096">
    <property type="entry name" value="ENTEROBACTIN SYNTHASE COMPONENT D"/>
    <property type="match status" value="1"/>
</dbReference>
<dbReference type="OrthoDB" id="8210607at2"/>
<dbReference type="EMBL" id="CP066007">
    <property type="protein sequence ID" value="QQB45528.1"/>
    <property type="molecule type" value="Genomic_DNA"/>
</dbReference>
<feature type="binding site" evidence="3">
    <location>
        <position position="113"/>
    </location>
    <ligand>
        <name>Mg(2+)</name>
        <dbReference type="ChEBI" id="CHEBI:18420"/>
    </ligand>
</feature>
<feature type="binding site" evidence="3">
    <location>
        <position position="114"/>
    </location>
    <ligand>
        <name>Mg(2+)</name>
        <dbReference type="ChEBI" id="CHEBI:18420"/>
    </ligand>
</feature>
<name>A0A7T4JU70_9CORY</name>
<evidence type="ECO:0000259" key="5">
    <source>
        <dbReference type="Pfam" id="PF17837"/>
    </source>
</evidence>
<dbReference type="EMBL" id="CP069534">
    <property type="protein sequence ID" value="QRP69720.1"/>
    <property type="molecule type" value="Genomic_DNA"/>
</dbReference>
<comment type="cofactor">
    <cofactor evidence="3">
        <name>Mg(2+)</name>
        <dbReference type="ChEBI" id="CHEBI:18420"/>
    </cofactor>
</comment>
<dbReference type="GO" id="GO:0008897">
    <property type="term" value="F:holo-[acyl-carrier-protein] synthase activity"/>
    <property type="evidence" value="ECO:0007669"/>
    <property type="project" value="InterPro"/>
</dbReference>
<evidence type="ECO:0000259" key="4">
    <source>
        <dbReference type="Pfam" id="PF01648"/>
    </source>
</evidence>
<feature type="binding site" evidence="2">
    <location>
        <position position="113"/>
    </location>
    <ligand>
        <name>CoA</name>
        <dbReference type="ChEBI" id="CHEBI:57287"/>
    </ligand>
</feature>
<evidence type="ECO:0000313" key="8">
    <source>
        <dbReference type="Proteomes" id="UP000596145"/>
    </source>
</evidence>
<feature type="binding site" evidence="2">
    <location>
        <position position="156"/>
    </location>
    <ligand>
        <name>CoA</name>
        <dbReference type="ChEBI" id="CHEBI:57287"/>
    </ligand>
</feature>
<dbReference type="InterPro" id="IPR003542">
    <property type="entry name" value="Enbac_synth_compD-like"/>
</dbReference>
<dbReference type="InterPro" id="IPR037143">
    <property type="entry name" value="4-PPantetheinyl_Trfase_dom_sf"/>
</dbReference>
<evidence type="ECO:0000256" key="1">
    <source>
        <dbReference type="ARBA" id="ARBA00022679"/>
    </source>
</evidence>
<protein>
    <submittedName>
        <fullName evidence="6">4'-phosphopantetheinyl transferase superfamily protein</fullName>
    </submittedName>
</protein>
<organism evidence="6 8">
    <name type="scientific">Corynebacterium glucuronolyticum</name>
    <dbReference type="NCBI Taxonomy" id="39791"/>
    <lineage>
        <taxon>Bacteria</taxon>
        <taxon>Bacillati</taxon>
        <taxon>Actinomycetota</taxon>
        <taxon>Actinomycetes</taxon>
        <taxon>Mycobacteriales</taxon>
        <taxon>Corynebacteriaceae</taxon>
        <taxon>Corynebacterium</taxon>
    </lineage>
</organism>
<dbReference type="SUPFAM" id="SSF56214">
    <property type="entry name" value="4'-phosphopantetheinyl transferase"/>
    <property type="match status" value="1"/>
</dbReference>
<feature type="binding site" evidence="2">
    <location>
        <position position="160"/>
    </location>
    <ligand>
        <name>CoA</name>
        <dbReference type="ChEBI" id="CHEBI:57287"/>
    </ligand>
</feature>
<reference evidence="6 8" key="1">
    <citation type="submission" date="2020-12" db="EMBL/GenBank/DDBJ databases">
        <title>FDA dAtabase for Regulatory Grade micrObial Sequences (FDA-ARGOS): Supporting development and validation of Infectious Disease Dx tests.</title>
        <authorList>
            <person name="Sproer C."/>
            <person name="Gronow S."/>
            <person name="Severitt S."/>
            <person name="Schroder I."/>
            <person name="Tallon L."/>
            <person name="Sadzewicz L."/>
            <person name="Zhao X."/>
            <person name="Boylan J."/>
            <person name="Ott S."/>
            <person name="Bowen H."/>
            <person name="Vavikolanu K."/>
            <person name="Mehta A."/>
            <person name="Aluvathingal J."/>
            <person name="Nadendla S."/>
            <person name="Lowell S."/>
            <person name="Myers T."/>
            <person name="Yan Y."/>
            <person name="Sichtig H."/>
        </authorList>
    </citation>
    <scope>NUCLEOTIDE SEQUENCE [LARGE SCALE GENOMIC DNA]</scope>
    <source>
        <strain evidence="6 8">FDAARGOS_1053</strain>
        <strain evidence="7">FDAARGOS_1191</strain>
    </source>
</reference>
<dbReference type="RefSeq" id="WP_005389665.1">
    <property type="nucleotide sequence ID" value="NZ_CP066007.1"/>
</dbReference>
<keyword evidence="1 6" id="KW-0808">Transferase</keyword>
<dbReference type="Proteomes" id="UP000596145">
    <property type="component" value="Chromosome"/>
</dbReference>
<evidence type="ECO:0000313" key="7">
    <source>
        <dbReference type="EMBL" id="QRP69720.1"/>
    </source>
</evidence>
<dbReference type="InterPro" id="IPR041354">
    <property type="entry name" value="4PPT_N"/>
</dbReference>
<feature type="binding site" evidence="2">
    <location>
        <position position="170"/>
    </location>
    <ligand>
        <name>CoA</name>
        <dbReference type="ChEBI" id="CHEBI:57287"/>
    </ligand>
</feature>
<gene>
    <name evidence="6" type="ORF">I6I10_08375</name>
    <name evidence="7" type="ORF">I6J21_07780</name>
</gene>
<dbReference type="GeneID" id="92760306"/>
<dbReference type="Pfam" id="PF01648">
    <property type="entry name" value="ACPS"/>
    <property type="match status" value="1"/>
</dbReference>
<feature type="binding site" evidence="2">
    <location>
        <position position="54"/>
    </location>
    <ligand>
        <name>CoA</name>
        <dbReference type="ChEBI" id="CHEBI:57287"/>
    </ligand>
</feature>
<feature type="domain" description="4'-phosphopantetheinyl transferase N-terminal" evidence="5">
    <location>
        <begin position="35"/>
        <end position="102"/>
    </location>
</feature>
<dbReference type="GO" id="GO:0005886">
    <property type="term" value="C:plasma membrane"/>
    <property type="evidence" value="ECO:0007669"/>
    <property type="project" value="TreeGrafter"/>
</dbReference>
<dbReference type="Pfam" id="PF17837">
    <property type="entry name" value="4PPT_N"/>
    <property type="match status" value="1"/>
</dbReference>
<sequence>MLDPLLFPPSAHYAYMFTDPQEQDLTNYNRLHPLERALVSHAVNSRKAEFGDARWCAHRALKEMNRDTGQPILRGDRGMPLWASSVSGSLTHTVGLRAAVVAPRLLVRSMGLDAEPAEPLPPKIVESIAFGPELKCIEELKSTVPFADRLMFCAKEATYKAWFPLTHRWLGFDEASVLLRADGTFTSVLLARPTPLPAIEGRWVCRHGYIIASTAVE</sequence>
<evidence type="ECO:0000313" key="6">
    <source>
        <dbReference type="EMBL" id="QQB45528.1"/>
    </source>
</evidence>
<dbReference type="InterPro" id="IPR008278">
    <property type="entry name" value="4-PPantetheinyl_Trfase_dom"/>
</dbReference>